<dbReference type="Proteomes" id="UP001558613">
    <property type="component" value="Unassembled WGS sequence"/>
</dbReference>
<name>A0ABR3LCM8_9TELE</name>
<organism evidence="1 2">
    <name type="scientific">Cirrhinus molitorella</name>
    <name type="common">mud carp</name>
    <dbReference type="NCBI Taxonomy" id="172907"/>
    <lineage>
        <taxon>Eukaryota</taxon>
        <taxon>Metazoa</taxon>
        <taxon>Chordata</taxon>
        <taxon>Craniata</taxon>
        <taxon>Vertebrata</taxon>
        <taxon>Euteleostomi</taxon>
        <taxon>Actinopterygii</taxon>
        <taxon>Neopterygii</taxon>
        <taxon>Teleostei</taxon>
        <taxon>Ostariophysi</taxon>
        <taxon>Cypriniformes</taxon>
        <taxon>Cyprinidae</taxon>
        <taxon>Labeoninae</taxon>
        <taxon>Labeonini</taxon>
        <taxon>Cirrhinus</taxon>
    </lineage>
</organism>
<proteinExistence type="predicted"/>
<evidence type="ECO:0000313" key="2">
    <source>
        <dbReference type="Proteomes" id="UP001558613"/>
    </source>
</evidence>
<accession>A0ABR3LCM8</accession>
<sequence length="184" mass="21018">MVIMLVAGLDPRKKSEIQKLQNILTSADVQDPNNNPTTSASWCLRQSVAQDEWQKARSYHINCLLSCNVVPERSCSYCSSPAIIRCRDCVPQEWLCRYDLHLPNLQCRLCLAHWTPDMSDRIRSGYWPASVNADTLFSVDVFGTFEEMLHPVYRDKVFCGCWRGGLVTLEGLGKYMETYSEEAI</sequence>
<keyword evidence="2" id="KW-1185">Reference proteome</keyword>
<gene>
    <name evidence="1" type="ORF">QQF64_018364</name>
</gene>
<protein>
    <submittedName>
        <fullName evidence="1">Uncharacterized protein</fullName>
    </submittedName>
</protein>
<dbReference type="EMBL" id="JAYMGO010000022">
    <property type="protein sequence ID" value="KAL1250568.1"/>
    <property type="molecule type" value="Genomic_DNA"/>
</dbReference>
<comment type="caution">
    <text evidence="1">The sequence shown here is derived from an EMBL/GenBank/DDBJ whole genome shotgun (WGS) entry which is preliminary data.</text>
</comment>
<reference evidence="1 2" key="1">
    <citation type="submission" date="2023-09" db="EMBL/GenBank/DDBJ databases">
        <authorList>
            <person name="Wang M."/>
        </authorList>
    </citation>
    <scope>NUCLEOTIDE SEQUENCE [LARGE SCALE GENOMIC DNA]</scope>
    <source>
        <strain evidence="1">GT-2023</strain>
        <tissue evidence="1">Liver</tissue>
    </source>
</reference>
<evidence type="ECO:0000313" key="1">
    <source>
        <dbReference type="EMBL" id="KAL1250568.1"/>
    </source>
</evidence>